<proteinExistence type="predicted"/>
<dbReference type="AlphaFoldDB" id="A0A9X1FVV1"/>
<accession>A0A9X1FVV1</accession>
<name>A0A9X1FVV1_9RHOB</name>
<reference evidence="2" key="1">
    <citation type="submission" date="2021-07" db="EMBL/GenBank/DDBJ databases">
        <title>Roseobacter insulae sp. nov., isolated from a tidal flat.</title>
        <authorList>
            <person name="Park S."/>
            <person name="Yoon J.-H."/>
        </authorList>
    </citation>
    <scope>NUCLEOTIDE SEQUENCE</scope>
    <source>
        <strain evidence="2">YSTF-M11</strain>
    </source>
</reference>
<organism evidence="2 3">
    <name type="scientific">Roseobacter insulae</name>
    <dbReference type="NCBI Taxonomy" id="2859783"/>
    <lineage>
        <taxon>Bacteria</taxon>
        <taxon>Pseudomonadati</taxon>
        <taxon>Pseudomonadota</taxon>
        <taxon>Alphaproteobacteria</taxon>
        <taxon>Rhodobacterales</taxon>
        <taxon>Roseobacteraceae</taxon>
        <taxon>Roseobacter</taxon>
    </lineage>
</organism>
<dbReference type="EMBL" id="JAHXDN010000003">
    <property type="protein sequence ID" value="MBW4708577.1"/>
    <property type="molecule type" value="Genomic_DNA"/>
</dbReference>
<keyword evidence="1" id="KW-0812">Transmembrane</keyword>
<dbReference type="Proteomes" id="UP001138661">
    <property type="component" value="Unassembled WGS sequence"/>
</dbReference>
<dbReference type="RefSeq" id="WP_219502678.1">
    <property type="nucleotide sequence ID" value="NZ_JAHXDN010000003.1"/>
</dbReference>
<keyword evidence="1" id="KW-1133">Transmembrane helix</keyword>
<keyword evidence="1" id="KW-0472">Membrane</keyword>
<comment type="caution">
    <text evidence="2">The sequence shown here is derived from an EMBL/GenBank/DDBJ whole genome shotgun (WGS) entry which is preliminary data.</text>
</comment>
<sequence>MTNGIALVLGLIIVALVAVDIMIYGTEHVVFLGKKLFELIEWLAFWR</sequence>
<evidence type="ECO:0000313" key="3">
    <source>
        <dbReference type="Proteomes" id="UP001138661"/>
    </source>
</evidence>
<protein>
    <submittedName>
        <fullName evidence="2">Uncharacterized protein</fullName>
    </submittedName>
</protein>
<feature type="transmembrane region" description="Helical" evidence="1">
    <location>
        <begin position="6"/>
        <end position="25"/>
    </location>
</feature>
<evidence type="ECO:0000313" key="2">
    <source>
        <dbReference type="EMBL" id="MBW4708577.1"/>
    </source>
</evidence>
<keyword evidence="3" id="KW-1185">Reference proteome</keyword>
<evidence type="ECO:0000256" key="1">
    <source>
        <dbReference type="SAM" id="Phobius"/>
    </source>
</evidence>
<gene>
    <name evidence="2" type="ORF">KX928_12360</name>
</gene>